<dbReference type="KEGG" id="mpl:Mpal_1245"/>
<evidence type="ECO:0000256" key="4">
    <source>
        <dbReference type="SAM" id="MobiDB-lite"/>
    </source>
</evidence>
<evidence type="ECO:0000256" key="2">
    <source>
        <dbReference type="ARBA" id="ARBA00023125"/>
    </source>
</evidence>
<feature type="region of interest" description="Disordered" evidence="4">
    <location>
        <begin position="147"/>
        <end position="176"/>
    </location>
</feature>
<reference evidence="6 7" key="1">
    <citation type="journal article" date="2015" name="Genome Announc.">
        <title>Complete Genome Sequence of Methanosphaerula palustris E1-9CT, a Hydrogenotrophic Methanogen Isolated from a Minerotrophic Fen Peatland.</title>
        <authorList>
            <person name="Cadillo-Quiroz H."/>
            <person name="Browne P."/>
            <person name="Kyrpides N."/>
            <person name="Woyke T."/>
            <person name="Goodwin L."/>
            <person name="Detter C."/>
            <person name="Yavitt J.B."/>
            <person name="Zinder S.H."/>
        </authorList>
    </citation>
    <scope>NUCLEOTIDE SEQUENCE [LARGE SCALE GENOMIC DNA]</scope>
    <source>
        <strain evidence="7">ATCC BAA-1556 / DSM 19958 / E1-9c</strain>
    </source>
</reference>
<keyword evidence="2" id="KW-0238">DNA-binding</keyword>
<dbReference type="PANTHER" id="PTHR42756">
    <property type="entry name" value="TRANSCRIPTIONAL REGULATOR, MARR"/>
    <property type="match status" value="1"/>
</dbReference>
<dbReference type="PANTHER" id="PTHR42756:SF2">
    <property type="entry name" value="MARR FAMILY REGULATORY PROTEIN"/>
    <property type="match status" value="1"/>
</dbReference>
<keyword evidence="3" id="KW-0804">Transcription</keyword>
<dbReference type="STRING" id="521011.Mpal_1245"/>
<dbReference type="GO" id="GO:0003677">
    <property type="term" value="F:DNA binding"/>
    <property type="evidence" value="ECO:0007669"/>
    <property type="project" value="UniProtKB-KW"/>
</dbReference>
<protein>
    <submittedName>
        <fullName evidence="6">Transcriptional regulator, MarR family</fullName>
    </submittedName>
</protein>
<dbReference type="InterPro" id="IPR000835">
    <property type="entry name" value="HTH_MarR-typ"/>
</dbReference>
<sequence precursor="true">MGDIHLIRKLAYLYWFKRRFMAKELTLYGLSPGHHPFLMVLYHMDGVRLEELARVLRVDKAVSTRMVRGLIEEGFAYRERDRTDKRAYRVFLTEKGRALHPKIVEMIDILTEVYLDGFSDEERILLVQMFDRMVKNVERAECDLNERNQKIMSKSSKDAGEDLTEEPGSKKEEDGV</sequence>
<feature type="domain" description="HTH marR-type" evidence="5">
    <location>
        <begin position="3"/>
        <end position="135"/>
    </location>
</feature>
<evidence type="ECO:0000256" key="3">
    <source>
        <dbReference type="ARBA" id="ARBA00023163"/>
    </source>
</evidence>
<dbReference type="PRINTS" id="PR00598">
    <property type="entry name" value="HTHMARR"/>
</dbReference>
<organism evidence="6 7">
    <name type="scientific">Methanosphaerula palustris (strain ATCC BAA-1556 / DSM 19958 / E1-9c)</name>
    <dbReference type="NCBI Taxonomy" id="521011"/>
    <lineage>
        <taxon>Archaea</taxon>
        <taxon>Methanobacteriati</taxon>
        <taxon>Methanobacteriota</taxon>
        <taxon>Stenosarchaea group</taxon>
        <taxon>Methanomicrobia</taxon>
        <taxon>Methanomicrobiales</taxon>
        <taxon>Methanoregulaceae</taxon>
        <taxon>Methanosphaerula</taxon>
    </lineage>
</organism>
<dbReference type="GO" id="GO:0003700">
    <property type="term" value="F:DNA-binding transcription factor activity"/>
    <property type="evidence" value="ECO:0007669"/>
    <property type="project" value="InterPro"/>
</dbReference>
<dbReference type="SUPFAM" id="SSF46785">
    <property type="entry name" value="Winged helix' DNA-binding domain"/>
    <property type="match status" value="1"/>
</dbReference>
<proteinExistence type="predicted"/>
<keyword evidence="1" id="KW-0805">Transcription regulation</keyword>
<dbReference type="PROSITE" id="PS50995">
    <property type="entry name" value="HTH_MARR_2"/>
    <property type="match status" value="1"/>
</dbReference>
<accession>B8GHH5</accession>
<dbReference type="HOGENOM" id="CLU_083287_18_0_2"/>
<keyword evidence="7" id="KW-1185">Reference proteome</keyword>
<gene>
    <name evidence="6" type="ordered locus">Mpal_1245</name>
</gene>
<evidence type="ECO:0000313" key="6">
    <source>
        <dbReference type="EMBL" id="ACL16580.1"/>
    </source>
</evidence>
<feature type="compositionally biased region" description="Basic and acidic residues" evidence="4">
    <location>
        <begin position="167"/>
        <end position="176"/>
    </location>
</feature>
<dbReference type="AlphaFoldDB" id="B8GHH5"/>
<evidence type="ECO:0000259" key="5">
    <source>
        <dbReference type="PROSITE" id="PS50995"/>
    </source>
</evidence>
<name>B8GHH5_METPE</name>
<dbReference type="SMART" id="SM00347">
    <property type="entry name" value="HTH_MARR"/>
    <property type="match status" value="1"/>
</dbReference>
<dbReference type="eggNOG" id="arCOG03177">
    <property type="taxonomic scope" value="Archaea"/>
</dbReference>
<dbReference type="Proteomes" id="UP000002457">
    <property type="component" value="Chromosome"/>
</dbReference>
<evidence type="ECO:0000313" key="7">
    <source>
        <dbReference type="Proteomes" id="UP000002457"/>
    </source>
</evidence>
<dbReference type="Pfam" id="PF12802">
    <property type="entry name" value="MarR_2"/>
    <property type="match status" value="1"/>
</dbReference>
<feature type="compositionally biased region" description="Basic and acidic residues" evidence="4">
    <location>
        <begin position="147"/>
        <end position="160"/>
    </location>
</feature>
<dbReference type="InterPro" id="IPR036388">
    <property type="entry name" value="WH-like_DNA-bd_sf"/>
</dbReference>
<dbReference type="EMBL" id="CP001338">
    <property type="protein sequence ID" value="ACL16580.1"/>
    <property type="molecule type" value="Genomic_DNA"/>
</dbReference>
<dbReference type="Gene3D" id="1.10.10.10">
    <property type="entry name" value="Winged helix-like DNA-binding domain superfamily/Winged helix DNA-binding domain"/>
    <property type="match status" value="1"/>
</dbReference>
<evidence type="ECO:0000256" key="1">
    <source>
        <dbReference type="ARBA" id="ARBA00023015"/>
    </source>
</evidence>
<dbReference type="InterPro" id="IPR036390">
    <property type="entry name" value="WH_DNA-bd_sf"/>
</dbReference>